<comment type="caution">
    <text evidence="1">The sequence shown here is derived from an EMBL/GenBank/DDBJ whole genome shotgun (WGS) entry which is preliminary data.</text>
</comment>
<evidence type="ECO:0000313" key="1">
    <source>
        <dbReference type="EMBL" id="TWP32667.1"/>
    </source>
</evidence>
<keyword evidence="1" id="KW-0413">Isomerase</keyword>
<dbReference type="GO" id="GO:0016853">
    <property type="term" value="F:isomerase activity"/>
    <property type="evidence" value="ECO:0007669"/>
    <property type="project" value="UniProtKB-KW"/>
</dbReference>
<keyword evidence="2" id="KW-1185">Reference proteome</keyword>
<dbReference type="SUPFAM" id="SSF52833">
    <property type="entry name" value="Thioredoxin-like"/>
    <property type="match status" value="1"/>
</dbReference>
<dbReference type="EMBL" id="VCQV01000063">
    <property type="protein sequence ID" value="TWP32667.1"/>
    <property type="molecule type" value="Genomic_DNA"/>
</dbReference>
<protein>
    <submittedName>
        <fullName evidence="1">Dithiol-disulfide isomerase</fullName>
    </submittedName>
</protein>
<dbReference type="OrthoDB" id="155520at2"/>
<dbReference type="Gene3D" id="3.40.30.10">
    <property type="entry name" value="Glutaredoxin"/>
    <property type="match status" value="1"/>
</dbReference>
<dbReference type="AlphaFoldDB" id="A0A563DQZ5"/>
<evidence type="ECO:0000313" key="2">
    <source>
        <dbReference type="Proteomes" id="UP000320244"/>
    </source>
</evidence>
<proteinExistence type="predicted"/>
<name>A0A563DQZ5_9MICO</name>
<gene>
    <name evidence="1" type="ORF">FGL98_23675</name>
</gene>
<accession>A0A563DQZ5</accession>
<sequence length="238" mass="26230">MSVTGKQVHDPRLVSPDRGVVTVWSDIGCPWASLGLHTLLSRARERDVDVLVDHRAFPLELFNKRATPKGIIDVEVTAIAGLVPALHWRQWIGSEAEYVVSTLPAMGAVQAAKDLGVGGLRASNELDSSLRRAFYERGRCISVHAEILKAASMCPSINLPALEHALEQGQGHATVFSDWHIADSPLVKGSPHFFLGDRYEAHNPGVDYHWTAPPGEGFVRFDHYDPTWADTLLDLVER</sequence>
<reference evidence="1 2" key="1">
    <citation type="submission" date="2019-05" db="EMBL/GenBank/DDBJ databases">
        <authorList>
            <person name="Lee S.D."/>
        </authorList>
    </citation>
    <scope>NUCLEOTIDE SEQUENCE [LARGE SCALE GENOMIC DNA]</scope>
    <source>
        <strain evidence="1 2">C5-26</strain>
    </source>
</reference>
<reference evidence="1 2" key="2">
    <citation type="submission" date="2019-08" db="EMBL/GenBank/DDBJ databases">
        <title>Jejuicoccus antrihumi gen. nov., sp. nov., a new member of the family Dermacoccaceae isolated from a cave.</title>
        <authorList>
            <person name="Schumann P."/>
            <person name="Kim I.S."/>
        </authorList>
    </citation>
    <scope>NUCLEOTIDE SEQUENCE [LARGE SCALE GENOMIC DNA]</scope>
    <source>
        <strain evidence="1 2">C5-26</strain>
    </source>
</reference>
<dbReference type="Proteomes" id="UP000320244">
    <property type="component" value="Unassembled WGS sequence"/>
</dbReference>
<organism evidence="1 2">
    <name type="scientific">Leekyejoonella antrihumi</name>
    <dbReference type="NCBI Taxonomy" id="1660198"/>
    <lineage>
        <taxon>Bacteria</taxon>
        <taxon>Bacillati</taxon>
        <taxon>Actinomycetota</taxon>
        <taxon>Actinomycetes</taxon>
        <taxon>Micrococcales</taxon>
        <taxon>Dermacoccaceae</taxon>
        <taxon>Leekyejoonella</taxon>
    </lineage>
</organism>
<dbReference type="InterPro" id="IPR036249">
    <property type="entry name" value="Thioredoxin-like_sf"/>
</dbReference>